<evidence type="ECO:0000313" key="4">
    <source>
        <dbReference type="EMBL" id="MBL6079970.1"/>
    </source>
</evidence>
<evidence type="ECO:0000256" key="2">
    <source>
        <dbReference type="SAM" id="SignalP"/>
    </source>
</evidence>
<dbReference type="InterPro" id="IPR011992">
    <property type="entry name" value="EF-hand-dom_pair"/>
</dbReference>
<feature type="compositionally biased region" description="Basic and acidic residues" evidence="1">
    <location>
        <begin position="83"/>
        <end position="101"/>
    </location>
</feature>
<evidence type="ECO:0000313" key="5">
    <source>
        <dbReference type="Proteomes" id="UP000660885"/>
    </source>
</evidence>
<accession>A0ABS1U5K8</accession>
<feature type="region of interest" description="Disordered" evidence="1">
    <location>
        <begin position="25"/>
        <end position="47"/>
    </location>
</feature>
<dbReference type="EMBL" id="JAETWB010000009">
    <property type="protein sequence ID" value="MBL6079970.1"/>
    <property type="molecule type" value="Genomic_DNA"/>
</dbReference>
<name>A0ABS1U5K8_9PROT</name>
<organism evidence="4 5">
    <name type="scientific">Belnapia arida</name>
    <dbReference type="NCBI Taxonomy" id="2804533"/>
    <lineage>
        <taxon>Bacteria</taxon>
        <taxon>Pseudomonadati</taxon>
        <taxon>Pseudomonadota</taxon>
        <taxon>Alphaproteobacteria</taxon>
        <taxon>Acetobacterales</taxon>
        <taxon>Roseomonadaceae</taxon>
        <taxon>Belnapia</taxon>
    </lineage>
</organism>
<reference evidence="4 5" key="1">
    <citation type="submission" date="2021-01" db="EMBL/GenBank/DDBJ databases">
        <title>Belnapia mucosa sp. nov. and Belnapia arida sp. nov., isolated from the Tabernas Desert (Almeria, Spain).</title>
        <authorList>
            <person name="Molina-Menor E."/>
            <person name="Vidal-Verdu A."/>
            <person name="Calonge A."/>
            <person name="Satari L."/>
            <person name="Pereto J."/>
            <person name="Porcar M."/>
        </authorList>
    </citation>
    <scope>NUCLEOTIDE SEQUENCE [LARGE SCALE GENOMIC DNA]</scope>
    <source>
        <strain evidence="4 5">T18</strain>
    </source>
</reference>
<proteinExistence type="predicted"/>
<gene>
    <name evidence="4" type="ORF">JMJ56_18270</name>
</gene>
<protein>
    <recommendedName>
        <fullName evidence="3">EF-hand domain-containing protein</fullName>
    </recommendedName>
</protein>
<evidence type="ECO:0000256" key="1">
    <source>
        <dbReference type="SAM" id="MobiDB-lite"/>
    </source>
</evidence>
<dbReference type="Pfam" id="PF13202">
    <property type="entry name" value="EF-hand_5"/>
    <property type="match status" value="2"/>
</dbReference>
<dbReference type="RefSeq" id="WP_202833203.1">
    <property type="nucleotide sequence ID" value="NZ_JAETWB010000009.1"/>
</dbReference>
<dbReference type="SUPFAM" id="SSF47473">
    <property type="entry name" value="EF-hand"/>
    <property type="match status" value="1"/>
</dbReference>
<comment type="caution">
    <text evidence="4">The sequence shown here is derived from an EMBL/GenBank/DDBJ whole genome shotgun (WGS) entry which is preliminary data.</text>
</comment>
<sequence length="148" mass="16165">MGARILAALGFIALLQPASLLAQRSPWGGPDSPGGLLGGDPMDADLDRDQRVSHDEVWQWLRQRLGQHDQNRDGAVTLPESGVHPDRAEDFRAMDTDRDGKLTAGELRAGSEAWFRNRDLNRDGALTRQELGPAPSRPAAQSAPVRPR</sequence>
<dbReference type="InterPro" id="IPR002048">
    <property type="entry name" value="EF_hand_dom"/>
</dbReference>
<keyword evidence="2" id="KW-0732">Signal</keyword>
<dbReference type="Proteomes" id="UP000660885">
    <property type="component" value="Unassembled WGS sequence"/>
</dbReference>
<dbReference type="InterPro" id="IPR018247">
    <property type="entry name" value="EF_Hand_1_Ca_BS"/>
</dbReference>
<feature type="domain" description="EF-hand" evidence="3">
    <location>
        <begin position="89"/>
        <end position="109"/>
    </location>
</feature>
<keyword evidence="5" id="KW-1185">Reference proteome</keyword>
<feature type="signal peptide" evidence="2">
    <location>
        <begin position="1"/>
        <end position="22"/>
    </location>
</feature>
<evidence type="ECO:0000259" key="3">
    <source>
        <dbReference type="Pfam" id="PF13202"/>
    </source>
</evidence>
<dbReference type="PROSITE" id="PS00018">
    <property type="entry name" value="EF_HAND_1"/>
    <property type="match status" value="3"/>
</dbReference>
<feature type="region of interest" description="Disordered" evidence="1">
    <location>
        <begin position="68"/>
        <end position="148"/>
    </location>
</feature>
<feature type="chain" id="PRO_5045244558" description="EF-hand domain-containing protein" evidence="2">
    <location>
        <begin position="23"/>
        <end position="148"/>
    </location>
</feature>
<feature type="compositionally biased region" description="Low complexity" evidence="1">
    <location>
        <begin position="133"/>
        <end position="148"/>
    </location>
</feature>
<dbReference type="Gene3D" id="1.10.238.10">
    <property type="entry name" value="EF-hand"/>
    <property type="match status" value="1"/>
</dbReference>
<feature type="domain" description="EF-hand" evidence="3">
    <location>
        <begin position="113"/>
        <end position="131"/>
    </location>
</feature>